<reference evidence="6 7" key="1">
    <citation type="journal article" date="2020" name="Front. Cell. Infect. Microbiol.">
        <title>Characterization of Three Porcine Acinetobacter towneri Strains Co-Harboring tet(X3) and bla OXA-58.</title>
        <authorList>
            <person name="Ma J."/>
            <person name="Wang J."/>
            <person name="Feng J."/>
            <person name="Liu Y."/>
            <person name="Yang B."/>
            <person name="Li R."/>
            <person name="Bai L."/>
            <person name="He T."/>
            <person name="Wang X."/>
            <person name="Yang Z."/>
        </authorList>
    </citation>
    <scope>NUCLEOTIDE SEQUENCE [LARGE SCALE GENOMIC DNA]</scope>
    <source>
        <strain evidence="6 7">GX5</strain>
    </source>
</reference>
<accession>A0ABX7TC57</accession>
<feature type="domain" description="Lnb N-terminal periplasmic" evidence="2">
    <location>
        <begin position="144"/>
        <end position="312"/>
    </location>
</feature>
<dbReference type="Pfam" id="PF25222">
    <property type="entry name" value="DUF7840"/>
    <property type="match status" value="1"/>
</dbReference>
<dbReference type="GeneID" id="64222654"/>
<evidence type="ECO:0000259" key="3">
    <source>
        <dbReference type="Pfam" id="PF25222"/>
    </source>
</evidence>
<dbReference type="InterPro" id="IPR057165">
    <property type="entry name" value="DUF7843"/>
</dbReference>
<dbReference type="InterPro" id="IPR057164">
    <property type="entry name" value="DUF7842"/>
</dbReference>
<sequence>MKSIILSSLVFLSPTVFALSPEISPIQIQPLTATSTVQNTNKLAISSAHYVQKAKDLHLAEQVTWQRLMYAQQGKSEVQYAGYFVSEQGGSNLNQELLRNVQALFETAPANQSVQCKFPARSRWLIEQLQIPQQDLAQVQCPELDEWIGQIKPYKAVLIYATDFMGNPSSMFGHTLLRLDPKDQKQLNLISYAVNYAATVTGSEGWSYAWKGLTGQYPGEYSLMPYYRKVKEYGDLESRDLWEYELALNEQETTFLVQHIWEMKHVQFPYYFISDNCAYRLLGLMDLVRPELNLQQQFRVASIPIETLKAVEQENLVADVVYRPALETQLLAQARQHGTALAKTAHQVAEAEPENVAAVLQNHSQIDQAKILEMAYDDLYLKLIGRKIEAKIAQPRLRQILSLRSQINLEKQRQDVARPQVDPVQGHHARSFAVRTGEVQGEHFVELSHRQAYHDLLDPQGGFRTGTQLNFLEASVQYREDRLKLNQLDLLSVNSYNPMTAFKTPLSWGFNLGWQQEALNSHGAFSETEQHGVLSLKTQFGYSVANQAREHLCYVQIQNHVQAGKALDKGWRVGIGPTLGCQNIWSARMNSLVQLELPYWEDRHQWQFKLNSQLQYVLNPQHVLRLDWEYQQQDKQDWNKTSLGYVHFF</sequence>
<evidence type="ECO:0000259" key="5">
    <source>
        <dbReference type="Pfam" id="PF25225"/>
    </source>
</evidence>
<evidence type="ECO:0000256" key="1">
    <source>
        <dbReference type="SAM" id="SignalP"/>
    </source>
</evidence>
<feature type="domain" description="DUF7842" evidence="4">
    <location>
        <begin position="320"/>
        <end position="414"/>
    </location>
</feature>
<dbReference type="Pfam" id="PF25224">
    <property type="entry name" value="DUF7842"/>
    <property type="match status" value="1"/>
</dbReference>
<dbReference type="InterPro" id="IPR025178">
    <property type="entry name" value="Lnb_N"/>
</dbReference>
<feature type="domain" description="DUF7840" evidence="3">
    <location>
        <begin position="421"/>
        <end position="648"/>
    </location>
</feature>
<name>A0ABX7TC57_9GAMM</name>
<protein>
    <submittedName>
        <fullName evidence="6">DUF4105 domain-containing protein</fullName>
    </submittedName>
</protein>
<dbReference type="RefSeq" id="WP_207973525.1">
    <property type="nucleotide sequence ID" value="NZ_CP071766.1"/>
</dbReference>
<dbReference type="Proteomes" id="UP000663954">
    <property type="component" value="Chromosome"/>
</dbReference>
<evidence type="ECO:0000259" key="4">
    <source>
        <dbReference type="Pfam" id="PF25224"/>
    </source>
</evidence>
<keyword evidence="1" id="KW-0732">Signal</keyword>
<evidence type="ECO:0000259" key="2">
    <source>
        <dbReference type="Pfam" id="PF13387"/>
    </source>
</evidence>
<evidence type="ECO:0000313" key="7">
    <source>
        <dbReference type="Proteomes" id="UP000663954"/>
    </source>
</evidence>
<feature type="domain" description="DUF7843" evidence="5">
    <location>
        <begin position="58"/>
        <end position="128"/>
    </location>
</feature>
<gene>
    <name evidence="6" type="ORF">J4G45_10285</name>
</gene>
<keyword evidence="7" id="KW-1185">Reference proteome</keyword>
<organism evidence="6 7">
    <name type="scientific">Acinetobacter towneri</name>
    <dbReference type="NCBI Taxonomy" id="202956"/>
    <lineage>
        <taxon>Bacteria</taxon>
        <taxon>Pseudomonadati</taxon>
        <taxon>Pseudomonadota</taxon>
        <taxon>Gammaproteobacteria</taxon>
        <taxon>Moraxellales</taxon>
        <taxon>Moraxellaceae</taxon>
        <taxon>Acinetobacter</taxon>
    </lineage>
</organism>
<dbReference type="EMBL" id="CP071770">
    <property type="protein sequence ID" value="QTD61192.1"/>
    <property type="molecule type" value="Genomic_DNA"/>
</dbReference>
<feature type="signal peptide" evidence="1">
    <location>
        <begin position="1"/>
        <end position="18"/>
    </location>
</feature>
<feature type="chain" id="PRO_5047270574" evidence="1">
    <location>
        <begin position="19"/>
        <end position="649"/>
    </location>
</feature>
<dbReference type="Pfam" id="PF13387">
    <property type="entry name" value="Lnb_N"/>
    <property type="match status" value="1"/>
</dbReference>
<dbReference type="InterPro" id="IPR057162">
    <property type="entry name" value="DUF7840"/>
</dbReference>
<dbReference type="Pfam" id="PF25225">
    <property type="entry name" value="DUF7843"/>
    <property type="match status" value="1"/>
</dbReference>
<evidence type="ECO:0000313" key="6">
    <source>
        <dbReference type="EMBL" id="QTD61192.1"/>
    </source>
</evidence>
<proteinExistence type="predicted"/>